<feature type="region of interest" description="Disordered" evidence="14">
    <location>
        <begin position="351"/>
        <end position="409"/>
    </location>
</feature>
<reference evidence="16 17" key="1">
    <citation type="journal article" date="2014" name="PLoS ONE">
        <title>The first complete genome sequence of the class fimbriimonadia in the phylum armatimonadetes.</title>
        <authorList>
            <person name="Hu Z.Y."/>
            <person name="Wang Y.Z."/>
            <person name="Im W.T."/>
            <person name="Wang S.Y."/>
            <person name="Zhao G.P."/>
            <person name="Zheng H.J."/>
            <person name="Quan Z.X."/>
        </authorList>
    </citation>
    <scope>NUCLEOTIDE SEQUENCE [LARGE SCALE GENOMIC DNA]</scope>
    <source>
        <strain evidence="16">Gsoil 348</strain>
    </source>
</reference>
<keyword evidence="8" id="KW-0067">ATP-binding</keyword>
<organism evidence="16 17">
    <name type="scientific">Fimbriimonas ginsengisoli Gsoil 348</name>
    <dbReference type="NCBI Taxonomy" id="661478"/>
    <lineage>
        <taxon>Bacteria</taxon>
        <taxon>Bacillati</taxon>
        <taxon>Armatimonadota</taxon>
        <taxon>Fimbriimonadia</taxon>
        <taxon>Fimbriimonadales</taxon>
        <taxon>Fimbriimonadaceae</taxon>
        <taxon>Fimbriimonas</taxon>
    </lineage>
</organism>
<dbReference type="InterPro" id="IPR005467">
    <property type="entry name" value="His_kinase_dom"/>
</dbReference>
<dbReference type="CDD" id="cd00082">
    <property type="entry name" value="HisKA"/>
    <property type="match status" value="1"/>
</dbReference>
<dbReference type="InterPro" id="IPR003594">
    <property type="entry name" value="HATPase_dom"/>
</dbReference>
<evidence type="ECO:0000256" key="10">
    <source>
        <dbReference type="ARBA" id="ARBA00064003"/>
    </source>
</evidence>
<feature type="coiled-coil region" evidence="13">
    <location>
        <begin position="30"/>
        <end position="60"/>
    </location>
</feature>
<dbReference type="GO" id="GO:0005524">
    <property type="term" value="F:ATP binding"/>
    <property type="evidence" value="ECO:0007669"/>
    <property type="project" value="UniProtKB-KW"/>
</dbReference>
<dbReference type="HOGENOM" id="CLU_672223_0_0_0"/>
<evidence type="ECO:0000259" key="15">
    <source>
        <dbReference type="PROSITE" id="PS50109"/>
    </source>
</evidence>
<dbReference type="Pfam" id="PF00512">
    <property type="entry name" value="HisKA"/>
    <property type="match status" value="1"/>
</dbReference>
<dbReference type="STRING" id="661478.OP10G_0476"/>
<dbReference type="Pfam" id="PF02518">
    <property type="entry name" value="HATPase_c"/>
    <property type="match status" value="1"/>
</dbReference>
<dbReference type="Proteomes" id="UP000027982">
    <property type="component" value="Chromosome"/>
</dbReference>
<dbReference type="EC" id="2.7.13.3" evidence="3"/>
<keyword evidence="4" id="KW-0597">Phosphoprotein</keyword>
<keyword evidence="5" id="KW-0808">Transferase</keyword>
<dbReference type="SUPFAM" id="SSF47384">
    <property type="entry name" value="Homodimeric domain of signal transducing histidine kinase"/>
    <property type="match status" value="1"/>
</dbReference>
<evidence type="ECO:0000256" key="8">
    <source>
        <dbReference type="ARBA" id="ARBA00022840"/>
    </source>
</evidence>
<dbReference type="FunFam" id="3.30.565.10:FF:000010">
    <property type="entry name" value="Sensor histidine kinase RcsC"/>
    <property type="match status" value="1"/>
</dbReference>
<dbReference type="InterPro" id="IPR036890">
    <property type="entry name" value="HATPase_C_sf"/>
</dbReference>
<dbReference type="InterPro" id="IPR004358">
    <property type="entry name" value="Sig_transdc_His_kin-like_C"/>
</dbReference>
<comment type="catalytic activity">
    <reaction evidence="1">
        <text>ATP + protein L-histidine = ADP + protein N-phospho-L-histidine.</text>
        <dbReference type="EC" id="2.7.13.3"/>
    </reaction>
</comment>
<dbReference type="InterPro" id="IPR003661">
    <property type="entry name" value="HisK_dim/P_dom"/>
</dbReference>
<evidence type="ECO:0000256" key="9">
    <source>
        <dbReference type="ARBA" id="ARBA00023012"/>
    </source>
</evidence>
<keyword evidence="13" id="KW-0175">Coiled coil</keyword>
<proteinExistence type="inferred from homology"/>
<evidence type="ECO:0000256" key="1">
    <source>
        <dbReference type="ARBA" id="ARBA00000085"/>
    </source>
</evidence>
<comment type="similarity">
    <text evidence="2">In the N-terminal section; belongs to the phytochrome family.</text>
</comment>
<dbReference type="AlphaFoldDB" id="A0A068NQF7"/>
<keyword evidence="9" id="KW-0902">Two-component regulatory system</keyword>
<dbReference type="PANTHER" id="PTHR45339:SF1">
    <property type="entry name" value="HYBRID SIGNAL TRANSDUCTION HISTIDINE KINASE J"/>
    <property type="match status" value="1"/>
</dbReference>
<evidence type="ECO:0000256" key="14">
    <source>
        <dbReference type="SAM" id="MobiDB-lite"/>
    </source>
</evidence>
<dbReference type="PANTHER" id="PTHR45339">
    <property type="entry name" value="HYBRID SIGNAL TRANSDUCTION HISTIDINE KINASE J"/>
    <property type="match status" value="1"/>
</dbReference>
<accession>A0A068NQF7</accession>
<dbReference type="eggNOG" id="COG2205">
    <property type="taxonomic scope" value="Bacteria"/>
</dbReference>
<dbReference type="SMART" id="SM00388">
    <property type="entry name" value="HisKA"/>
    <property type="match status" value="1"/>
</dbReference>
<dbReference type="KEGG" id="fgi:OP10G_0476"/>
<evidence type="ECO:0000313" key="16">
    <source>
        <dbReference type="EMBL" id="AIE83844.1"/>
    </source>
</evidence>
<protein>
    <recommendedName>
        <fullName evidence="12">Circadian input-output histidine kinase CikA</fullName>
        <ecNumber evidence="3">2.7.13.3</ecNumber>
    </recommendedName>
    <alternativeName>
        <fullName evidence="11">Sensory/regulatory protein RpfC</fullName>
    </alternativeName>
</protein>
<gene>
    <name evidence="16" type="ORF">OP10G_0476</name>
</gene>
<keyword evidence="6" id="KW-0547">Nucleotide-binding</keyword>
<name>A0A068NQF7_FIMGI</name>
<dbReference type="OrthoDB" id="9809670at2"/>
<dbReference type="InterPro" id="IPR036097">
    <property type="entry name" value="HisK_dim/P_sf"/>
</dbReference>
<evidence type="ECO:0000256" key="13">
    <source>
        <dbReference type="SAM" id="Coils"/>
    </source>
</evidence>
<keyword evidence="7 16" id="KW-0418">Kinase</keyword>
<dbReference type="FunFam" id="1.10.287.130:FF:000002">
    <property type="entry name" value="Two-component osmosensing histidine kinase"/>
    <property type="match status" value="1"/>
</dbReference>
<feature type="domain" description="Histidine kinase" evidence="15">
    <location>
        <begin position="60"/>
        <end position="281"/>
    </location>
</feature>
<keyword evidence="17" id="KW-1185">Reference proteome</keyword>
<dbReference type="Gene3D" id="1.10.287.130">
    <property type="match status" value="1"/>
</dbReference>
<comment type="subunit">
    <text evidence="10">At low DSF concentrations, interacts with RpfF.</text>
</comment>
<dbReference type="SMART" id="SM00387">
    <property type="entry name" value="HATPase_c"/>
    <property type="match status" value="1"/>
</dbReference>
<evidence type="ECO:0000256" key="2">
    <source>
        <dbReference type="ARBA" id="ARBA00006402"/>
    </source>
</evidence>
<evidence type="ECO:0000256" key="11">
    <source>
        <dbReference type="ARBA" id="ARBA00068150"/>
    </source>
</evidence>
<dbReference type="CDD" id="cd16922">
    <property type="entry name" value="HATPase_EvgS-ArcB-TorS-like"/>
    <property type="match status" value="1"/>
</dbReference>
<evidence type="ECO:0000256" key="3">
    <source>
        <dbReference type="ARBA" id="ARBA00012438"/>
    </source>
</evidence>
<evidence type="ECO:0000256" key="6">
    <source>
        <dbReference type="ARBA" id="ARBA00022741"/>
    </source>
</evidence>
<dbReference type="PRINTS" id="PR00344">
    <property type="entry name" value="BCTRLSENSOR"/>
</dbReference>
<dbReference type="GO" id="GO:0000155">
    <property type="term" value="F:phosphorelay sensor kinase activity"/>
    <property type="evidence" value="ECO:0007669"/>
    <property type="project" value="InterPro"/>
</dbReference>
<sequence>MLRIALTIVEESLNEEIDAGIRTALLRQEVDFAKRESELLREAKEQAESANQAKTEFLANISHEIRTPLNGVLGIASLLLETDLSLEQREYANLIRVSGDALLGVIGNVLDISRIEAGKLTLEAAEFDFVQMCDEVAAALALRAHDNGVEVNVSAPFAFPPRLVGDQTRLRQLLVNLVGNAIKFTEQGEVLIKVSMVSESEEVVKIRVEVSDTGIGIPLDRQVAVFESFTQADGSTSRRFGGTGLGLAISKRLIEMMGGVIGLTSMLGKGSTFWFEVDLARGAPALDETPFIKNIERHVVLAVTNPRDLSMLEENLRGFGFDVQVVSRLDEIERIPSLIVVEAACPKKDVEQVRAPSGSTTPGLGDHPVGGCGERRGARGSCASEADSAEEAAFGIGGNTRSRVRPEEP</sequence>
<evidence type="ECO:0000256" key="12">
    <source>
        <dbReference type="ARBA" id="ARBA00074306"/>
    </source>
</evidence>
<evidence type="ECO:0000256" key="7">
    <source>
        <dbReference type="ARBA" id="ARBA00022777"/>
    </source>
</evidence>
<dbReference type="PROSITE" id="PS50109">
    <property type="entry name" value="HIS_KIN"/>
    <property type="match status" value="1"/>
</dbReference>
<evidence type="ECO:0000256" key="5">
    <source>
        <dbReference type="ARBA" id="ARBA00022679"/>
    </source>
</evidence>
<dbReference type="Gene3D" id="3.30.565.10">
    <property type="entry name" value="Histidine kinase-like ATPase, C-terminal domain"/>
    <property type="match status" value="1"/>
</dbReference>
<evidence type="ECO:0000313" key="17">
    <source>
        <dbReference type="Proteomes" id="UP000027982"/>
    </source>
</evidence>
<evidence type="ECO:0000256" key="4">
    <source>
        <dbReference type="ARBA" id="ARBA00022553"/>
    </source>
</evidence>
<dbReference type="EMBL" id="CP007139">
    <property type="protein sequence ID" value="AIE83844.1"/>
    <property type="molecule type" value="Genomic_DNA"/>
</dbReference>
<dbReference type="SUPFAM" id="SSF55874">
    <property type="entry name" value="ATPase domain of HSP90 chaperone/DNA topoisomerase II/histidine kinase"/>
    <property type="match status" value="1"/>
</dbReference>